<evidence type="ECO:0008006" key="3">
    <source>
        <dbReference type="Google" id="ProtNLM"/>
    </source>
</evidence>
<gene>
    <name evidence="1" type="ORF">OUZ56_031453</name>
</gene>
<organism evidence="1 2">
    <name type="scientific">Daphnia magna</name>
    <dbReference type="NCBI Taxonomy" id="35525"/>
    <lineage>
        <taxon>Eukaryota</taxon>
        <taxon>Metazoa</taxon>
        <taxon>Ecdysozoa</taxon>
        <taxon>Arthropoda</taxon>
        <taxon>Crustacea</taxon>
        <taxon>Branchiopoda</taxon>
        <taxon>Diplostraca</taxon>
        <taxon>Cladocera</taxon>
        <taxon>Anomopoda</taxon>
        <taxon>Daphniidae</taxon>
        <taxon>Daphnia</taxon>
    </lineage>
</organism>
<comment type="caution">
    <text evidence="1">The sequence shown here is derived from an EMBL/GenBank/DDBJ whole genome shotgun (WGS) entry which is preliminary data.</text>
</comment>
<keyword evidence="2" id="KW-1185">Reference proteome</keyword>
<name>A0ABQ9ZUA0_9CRUS</name>
<reference evidence="1 2" key="1">
    <citation type="journal article" date="2023" name="Nucleic Acids Res.">
        <title>The hologenome of Daphnia magna reveals possible DNA methylation and microbiome-mediated evolution of the host genome.</title>
        <authorList>
            <person name="Chaturvedi A."/>
            <person name="Li X."/>
            <person name="Dhandapani V."/>
            <person name="Marshall H."/>
            <person name="Kissane S."/>
            <person name="Cuenca-Cambronero M."/>
            <person name="Asole G."/>
            <person name="Calvet F."/>
            <person name="Ruiz-Romero M."/>
            <person name="Marangio P."/>
            <person name="Guigo R."/>
            <person name="Rago D."/>
            <person name="Mirbahai L."/>
            <person name="Eastwood N."/>
            <person name="Colbourne J.K."/>
            <person name="Zhou J."/>
            <person name="Mallon E."/>
            <person name="Orsini L."/>
        </authorList>
    </citation>
    <scope>NUCLEOTIDE SEQUENCE [LARGE SCALE GENOMIC DNA]</scope>
    <source>
        <strain evidence="1">LRV0_1</strain>
    </source>
</reference>
<protein>
    <recommendedName>
        <fullName evidence="3">GMP synthase</fullName>
    </recommendedName>
</protein>
<dbReference type="EMBL" id="JAOYFB010000005">
    <property type="protein sequence ID" value="KAK4016497.1"/>
    <property type="molecule type" value="Genomic_DNA"/>
</dbReference>
<evidence type="ECO:0000313" key="1">
    <source>
        <dbReference type="EMBL" id="KAK4016497.1"/>
    </source>
</evidence>
<proteinExistence type="predicted"/>
<evidence type="ECO:0000313" key="2">
    <source>
        <dbReference type="Proteomes" id="UP001234178"/>
    </source>
</evidence>
<accession>A0ABQ9ZUA0</accession>
<dbReference type="Proteomes" id="UP001234178">
    <property type="component" value="Unassembled WGS sequence"/>
</dbReference>
<sequence>MVNCRSFLFITVRANFVDKSFPGRQPTTTMRVREQCVESDIALETPGGFLLQQDYKVIIISGGPNSVCAVDARLYDPAIFRLRSSSAWNLLWQANTQQGVRWNGGEKKCSRWVIRDPSRNGVPIV</sequence>